<accession>A0ABT2HWF7</accession>
<dbReference type="InterPro" id="IPR036614">
    <property type="entry name" value="RusA-like_sf"/>
</dbReference>
<dbReference type="Proteomes" id="UP001525379">
    <property type="component" value="Unassembled WGS sequence"/>
</dbReference>
<name>A0ABT2HWF7_9MICO</name>
<dbReference type="EMBL" id="JALXSQ010000013">
    <property type="protein sequence ID" value="MCT2042638.1"/>
    <property type="molecule type" value="Genomic_DNA"/>
</dbReference>
<comment type="caution">
    <text evidence="1">The sequence shown here is derived from an EMBL/GenBank/DDBJ whole genome shotgun (WGS) entry which is preliminary data.</text>
</comment>
<sequence>MTASLAACYKPIVGPVHVTLVWWVTDKRRRDSSAADPTLKAAQDGLVDAGVIPDDHHRIVRRSWCEIREGDEKRVELIVEGVDE</sequence>
<proteinExistence type="predicted"/>
<reference evidence="1 2" key="1">
    <citation type="submission" date="2022-04" db="EMBL/GenBank/DDBJ databases">
        <title>Human microbiome associated bacterial genomes.</title>
        <authorList>
            <person name="Sandstrom S."/>
            <person name="Salamzade R."/>
            <person name="Kalan L.R."/>
        </authorList>
    </citation>
    <scope>NUCLEOTIDE SEQUENCE [LARGE SCALE GENOMIC DNA]</scope>
    <source>
        <strain evidence="2">p3-SID1799</strain>
    </source>
</reference>
<dbReference type="RefSeq" id="WP_206394376.1">
    <property type="nucleotide sequence ID" value="NZ_JAFDPW010000001.1"/>
</dbReference>
<gene>
    <name evidence="1" type="ORF">M3D15_04720</name>
</gene>
<dbReference type="SUPFAM" id="SSF103084">
    <property type="entry name" value="Holliday junction resolvase RusA"/>
    <property type="match status" value="1"/>
</dbReference>
<keyword evidence="2" id="KW-1185">Reference proteome</keyword>
<protein>
    <submittedName>
        <fullName evidence="1">Uncharacterized protein</fullName>
    </submittedName>
</protein>
<evidence type="ECO:0000313" key="1">
    <source>
        <dbReference type="EMBL" id="MCT2042638.1"/>
    </source>
</evidence>
<organism evidence="1 2">
    <name type="scientific">Pseudoclavibacter albus</name>
    <dbReference type="NCBI Taxonomy" id="272241"/>
    <lineage>
        <taxon>Bacteria</taxon>
        <taxon>Bacillati</taxon>
        <taxon>Actinomycetota</taxon>
        <taxon>Actinomycetes</taxon>
        <taxon>Micrococcales</taxon>
        <taxon>Microbacteriaceae</taxon>
        <taxon>Pseudoclavibacter</taxon>
    </lineage>
</organism>
<dbReference type="Gene3D" id="3.30.1330.70">
    <property type="entry name" value="Holliday junction resolvase RusA"/>
    <property type="match status" value="1"/>
</dbReference>
<evidence type="ECO:0000313" key="2">
    <source>
        <dbReference type="Proteomes" id="UP001525379"/>
    </source>
</evidence>